<keyword evidence="3" id="KW-1185">Reference proteome</keyword>
<reference evidence="2 3" key="1">
    <citation type="submission" date="2020-11" db="EMBL/GenBank/DDBJ databases">
        <title>Hymenobacter sp.</title>
        <authorList>
            <person name="Kim M.K."/>
        </authorList>
    </citation>
    <scope>NUCLEOTIDE SEQUENCE [LARGE SCALE GENOMIC DNA]</scope>
    <source>
        <strain evidence="2 3">BT594</strain>
    </source>
</reference>
<dbReference type="Proteomes" id="UP000601099">
    <property type="component" value="Unassembled WGS sequence"/>
</dbReference>
<comment type="caution">
    <text evidence="2">The sequence shown here is derived from an EMBL/GenBank/DDBJ whole genome shotgun (WGS) entry which is preliminary data.</text>
</comment>
<proteinExistence type="predicted"/>
<gene>
    <name evidence="2" type="ORF">I5L79_07850</name>
</gene>
<name>A0ABS0L0E1_9BACT</name>
<dbReference type="Pfam" id="PF13182">
    <property type="entry name" value="DUF4007"/>
    <property type="match status" value="1"/>
</dbReference>
<dbReference type="InterPro" id="IPR025248">
    <property type="entry name" value="DUF4007"/>
</dbReference>
<accession>A0ABS0L0E1</accession>
<organism evidence="2 3">
    <name type="scientific">Hymenobacter guriensis</name>
    <dbReference type="NCBI Taxonomy" id="2793065"/>
    <lineage>
        <taxon>Bacteria</taxon>
        <taxon>Pseudomonadati</taxon>
        <taxon>Bacteroidota</taxon>
        <taxon>Cytophagia</taxon>
        <taxon>Cytophagales</taxon>
        <taxon>Hymenobacteraceae</taxon>
        <taxon>Hymenobacter</taxon>
    </lineage>
</organism>
<sequence length="78" mass="8307">MSVQPPLTTITEMFEAVPATQTLLPSPPSFAGHQTFAMRSAWLKKGVDALLQDPAIFSAEGALVELGVGKNMVSAIRH</sequence>
<evidence type="ECO:0000259" key="1">
    <source>
        <dbReference type="Pfam" id="PF13182"/>
    </source>
</evidence>
<feature type="domain" description="DUF4007" evidence="1">
    <location>
        <begin position="30"/>
        <end position="78"/>
    </location>
</feature>
<dbReference type="EMBL" id="JADWYK010000003">
    <property type="protein sequence ID" value="MBG8553455.1"/>
    <property type="molecule type" value="Genomic_DNA"/>
</dbReference>
<evidence type="ECO:0000313" key="3">
    <source>
        <dbReference type="Proteomes" id="UP000601099"/>
    </source>
</evidence>
<evidence type="ECO:0000313" key="2">
    <source>
        <dbReference type="EMBL" id="MBG8553455.1"/>
    </source>
</evidence>
<protein>
    <submittedName>
        <fullName evidence="2">DUF4007 family protein</fullName>
    </submittedName>
</protein>